<dbReference type="InterPro" id="IPR038729">
    <property type="entry name" value="Rad50/SbcC_AAA"/>
</dbReference>
<dbReference type="PANTHER" id="PTHR42924:SF3">
    <property type="entry name" value="POLYMERASE_HISTIDINOL PHOSPHATASE N-TERMINAL DOMAIN-CONTAINING PROTEIN"/>
    <property type="match status" value="1"/>
</dbReference>
<keyword evidence="1" id="KW-0175">Coiled coil</keyword>
<evidence type="ECO:0000259" key="2">
    <source>
        <dbReference type="SMART" id="SM00481"/>
    </source>
</evidence>
<evidence type="ECO:0000256" key="1">
    <source>
        <dbReference type="SAM" id="Coils"/>
    </source>
</evidence>
<dbReference type="InterPro" id="IPR016195">
    <property type="entry name" value="Pol/histidinol_Pase-like"/>
</dbReference>
<dbReference type="CDD" id="cd07432">
    <property type="entry name" value="PHP_HisPPase"/>
    <property type="match status" value="1"/>
</dbReference>
<dbReference type="SMART" id="SM00481">
    <property type="entry name" value="POLIIIAc"/>
    <property type="match status" value="1"/>
</dbReference>
<dbReference type="GO" id="GO:0035312">
    <property type="term" value="F:5'-3' DNA exonuclease activity"/>
    <property type="evidence" value="ECO:0007669"/>
    <property type="project" value="TreeGrafter"/>
</dbReference>
<reference evidence="3" key="1">
    <citation type="journal article" date="2015" name="Nature">
        <title>Complex archaea that bridge the gap between prokaryotes and eukaryotes.</title>
        <authorList>
            <person name="Spang A."/>
            <person name="Saw J.H."/>
            <person name="Jorgensen S.L."/>
            <person name="Zaremba-Niedzwiedzka K."/>
            <person name="Martijn J."/>
            <person name="Lind A.E."/>
            <person name="van Eijk R."/>
            <person name="Schleper C."/>
            <person name="Guy L."/>
            <person name="Ettema T.J."/>
        </authorList>
    </citation>
    <scope>NUCLEOTIDE SEQUENCE</scope>
</reference>
<dbReference type="InterPro" id="IPR003959">
    <property type="entry name" value="ATPase_AAA_core"/>
</dbReference>
<feature type="coiled-coil region" evidence="1">
    <location>
        <begin position="435"/>
        <end position="493"/>
    </location>
</feature>
<dbReference type="PANTHER" id="PTHR42924">
    <property type="entry name" value="EXONUCLEASE"/>
    <property type="match status" value="1"/>
</dbReference>
<dbReference type="GO" id="GO:0016887">
    <property type="term" value="F:ATP hydrolysis activity"/>
    <property type="evidence" value="ECO:0007669"/>
    <property type="project" value="InterPro"/>
</dbReference>
<name>A0A0F9NLW2_9ZZZZ</name>
<gene>
    <name evidence="3" type="ORF">LCGC14_0951260</name>
</gene>
<dbReference type="Pfam" id="PF13304">
    <property type="entry name" value="AAA_21"/>
    <property type="match status" value="1"/>
</dbReference>
<dbReference type="AlphaFoldDB" id="A0A0F9NLW2"/>
<dbReference type="CDD" id="cd00267">
    <property type="entry name" value="ABC_ATPase"/>
    <property type="match status" value="1"/>
</dbReference>
<feature type="domain" description="Polymerase/histidinol phosphatase N-terminal" evidence="2">
    <location>
        <begin position="9"/>
        <end position="80"/>
    </location>
</feature>
<dbReference type="Gene3D" id="3.40.50.300">
    <property type="entry name" value="P-loop containing nucleotide triphosphate hydrolases"/>
    <property type="match status" value="2"/>
</dbReference>
<dbReference type="InterPro" id="IPR027417">
    <property type="entry name" value="P-loop_NTPase"/>
</dbReference>
<protein>
    <recommendedName>
        <fullName evidence="2">Polymerase/histidinol phosphatase N-terminal domain-containing protein</fullName>
    </recommendedName>
</protein>
<proteinExistence type="predicted"/>
<dbReference type="SUPFAM" id="SSF89550">
    <property type="entry name" value="PHP domain-like"/>
    <property type="match status" value="1"/>
</dbReference>
<dbReference type="GO" id="GO:0004534">
    <property type="term" value="F:5'-3' RNA exonuclease activity"/>
    <property type="evidence" value="ECO:0007669"/>
    <property type="project" value="TreeGrafter"/>
</dbReference>
<dbReference type="Gene3D" id="3.20.20.140">
    <property type="entry name" value="Metal-dependent hydrolases"/>
    <property type="match status" value="1"/>
</dbReference>
<evidence type="ECO:0000313" key="3">
    <source>
        <dbReference type="EMBL" id="KKN18884.1"/>
    </source>
</evidence>
<dbReference type="GO" id="GO:0005524">
    <property type="term" value="F:ATP binding"/>
    <property type="evidence" value="ECO:0007669"/>
    <property type="project" value="InterPro"/>
</dbReference>
<dbReference type="SUPFAM" id="SSF52540">
    <property type="entry name" value="P-loop containing nucleoside triphosphate hydrolases"/>
    <property type="match status" value="1"/>
</dbReference>
<sequence>MVGLTWRKCALHIHTPCSHDVEDNEYTAKDLLDLVGEKGIEVIGITDHNNCEFIDEIIKENKKNQNPLIIFPGVEITSSDGIHFLVYFDIKQEDLLLNDWDISKTTEYIREFLSELGIHRSSYFNNETKAKYSILGNFKDIQQTVKKFEGFLLFAHVKTNDNGLLRKGSSTDFVTKELKDLYIPFECKREKIDEILGIYPNRALILNTDFHHLDEYDTFSPTFIKFGDNPTIDSLNQIMFDPKLRICYELTEVRHPHITQVLLNTKYFKSMTISFNPYLNVIIGGRGSGKSVVIEIITYLLSKYFDLGNLHNLVEYCKKMDELFEENDKMILDFFYEHQNYRLQRFFSKFQILKSYEKDDKKMTDHLKKYESNNSTTLFQFIDNNWQEIDINTILPLINPHLFTQTAVASIPKQGGQLLQIVEDFSGLSSLRAQYLRNKNALSELMCKIQDLENELEILYKKISEPEEFNHEIQEKKNKIEEYGSSISNIELKNKQKIDVIRKRIEIFVESLNRLAIDEPRIEKVQIDYEAFKTFQEKIYGQIDAINELGKTIFLDIEKYNVLIKNLKQSLELEWRDLVKKEEKRIRETGINWHDDESQINQLITDLKTELTKINAKKIKNAENIRKIHNLETKRTELIEKIDKNSIEVMDFLNEICNKVQSRIKIKDVSLKSIPKEDELIIRMVLNEILKGISGKDGKIEKIINSFSTKDIFSLIVDQDEGINENLKEILSPKVIDRFSKYFDNKFKDLKIDEIPSPLKGINNKNLLVMERAPVNSNIEYKLKKGNDWKELKNLSPGERCALLIALILIEHSNMIIIDQPEDELDYKSRRELVDMIKEKKNTSQIIMITHYQNIPVLADAEIIILMDEIDNHGVISKQGCFEVMRDELINMEGGPEAIRIRFEKYKI</sequence>
<dbReference type="GO" id="GO:0006302">
    <property type="term" value="P:double-strand break repair"/>
    <property type="evidence" value="ECO:0007669"/>
    <property type="project" value="InterPro"/>
</dbReference>
<dbReference type="Pfam" id="PF13476">
    <property type="entry name" value="AAA_23"/>
    <property type="match status" value="1"/>
</dbReference>
<dbReference type="InterPro" id="IPR003141">
    <property type="entry name" value="Pol/His_phosphatase_N"/>
</dbReference>
<organism evidence="3">
    <name type="scientific">marine sediment metagenome</name>
    <dbReference type="NCBI Taxonomy" id="412755"/>
    <lineage>
        <taxon>unclassified sequences</taxon>
        <taxon>metagenomes</taxon>
        <taxon>ecological metagenomes</taxon>
    </lineage>
</organism>
<dbReference type="EMBL" id="LAZR01003386">
    <property type="protein sequence ID" value="KKN18884.1"/>
    <property type="molecule type" value="Genomic_DNA"/>
</dbReference>
<dbReference type="InterPro" id="IPR052018">
    <property type="entry name" value="PHP_domain"/>
</dbReference>
<accession>A0A0F9NLW2</accession>
<comment type="caution">
    <text evidence="3">The sequence shown here is derived from an EMBL/GenBank/DDBJ whole genome shotgun (WGS) entry which is preliminary data.</text>
</comment>